<reference evidence="1" key="1">
    <citation type="journal article" date="2023" name="G3 (Bethesda)">
        <title>Whole genome assemblies of Zophobas morio and Tenebrio molitor.</title>
        <authorList>
            <person name="Kaur S."/>
            <person name="Stinson S.A."/>
            <person name="diCenzo G.C."/>
        </authorList>
    </citation>
    <scope>NUCLEOTIDE SEQUENCE</scope>
    <source>
        <strain evidence="1">QUZm001</strain>
    </source>
</reference>
<comment type="caution">
    <text evidence="1">The sequence shown here is derived from an EMBL/GenBank/DDBJ whole genome shotgun (WGS) entry which is preliminary data.</text>
</comment>
<evidence type="ECO:0000313" key="1">
    <source>
        <dbReference type="EMBL" id="KAJ3647376.1"/>
    </source>
</evidence>
<name>A0AA38M8J2_9CUCU</name>
<dbReference type="Proteomes" id="UP001168821">
    <property type="component" value="Unassembled WGS sequence"/>
</dbReference>
<evidence type="ECO:0000313" key="2">
    <source>
        <dbReference type="Proteomes" id="UP001168821"/>
    </source>
</evidence>
<sequence>MPQRPFCSRLLKLETKSLFELRICSTSLLLVSKCSGAAASSSLLQTMFLLNAYANSGKTQRHDWDGEPRINSANRAVINLTQRSRRLQELTTRRRQTLVPILQLHSREAELEHFLTILDHKILLVEHKTNLIFRGFSTTWFLLAGFCAKVFVQVWTFRIRVGGSLLHARLNPSDTLSLNRLKIDPATS</sequence>
<protein>
    <submittedName>
        <fullName evidence="1">Uncharacterized protein</fullName>
    </submittedName>
</protein>
<dbReference type="AlphaFoldDB" id="A0AA38M8J2"/>
<gene>
    <name evidence="1" type="ORF">Zmor_019255</name>
</gene>
<dbReference type="EMBL" id="JALNTZ010000006">
    <property type="protein sequence ID" value="KAJ3647376.1"/>
    <property type="molecule type" value="Genomic_DNA"/>
</dbReference>
<proteinExistence type="predicted"/>
<organism evidence="1 2">
    <name type="scientific">Zophobas morio</name>
    <dbReference type="NCBI Taxonomy" id="2755281"/>
    <lineage>
        <taxon>Eukaryota</taxon>
        <taxon>Metazoa</taxon>
        <taxon>Ecdysozoa</taxon>
        <taxon>Arthropoda</taxon>
        <taxon>Hexapoda</taxon>
        <taxon>Insecta</taxon>
        <taxon>Pterygota</taxon>
        <taxon>Neoptera</taxon>
        <taxon>Endopterygota</taxon>
        <taxon>Coleoptera</taxon>
        <taxon>Polyphaga</taxon>
        <taxon>Cucujiformia</taxon>
        <taxon>Tenebrionidae</taxon>
        <taxon>Zophobas</taxon>
    </lineage>
</organism>
<accession>A0AA38M8J2</accession>
<keyword evidence="2" id="KW-1185">Reference proteome</keyword>